<protein>
    <submittedName>
        <fullName evidence="2">CHAT domain-containing protein</fullName>
    </submittedName>
</protein>
<dbReference type="EMBL" id="JBHSIZ010000010">
    <property type="protein sequence ID" value="MFC4956794.1"/>
    <property type="molecule type" value="Genomic_DNA"/>
</dbReference>
<evidence type="ECO:0000313" key="2">
    <source>
        <dbReference type="EMBL" id="MFC4956794.1"/>
    </source>
</evidence>
<reference evidence="3" key="1">
    <citation type="journal article" date="2019" name="Int. J. Syst. Evol. Microbiol.">
        <title>The Global Catalogue of Microorganisms (GCM) 10K type strain sequencing project: providing services to taxonomists for standard genome sequencing and annotation.</title>
        <authorList>
            <consortium name="The Broad Institute Genomics Platform"/>
            <consortium name="The Broad Institute Genome Sequencing Center for Infectious Disease"/>
            <person name="Wu L."/>
            <person name="Ma J."/>
        </authorList>
    </citation>
    <scope>NUCLEOTIDE SEQUENCE [LARGE SCALE GENOMIC DNA]</scope>
    <source>
        <strain evidence="3">CCM 7224</strain>
    </source>
</reference>
<evidence type="ECO:0000259" key="1">
    <source>
        <dbReference type="Pfam" id="PF12770"/>
    </source>
</evidence>
<accession>A0ABV9UMC3</accession>
<feature type="domain" description="CHAT" evidence="1">
    <location>
        <begin position="192"/>
        <end position="473"/>
    </location>
</feature>
<evidence type="ECO:0000313" key="3">
    <source>
        <dbReference type="Proteomes" id="UP001595834"/>
    </source>
</evidence>
<dbReference type="Pfam" id="PF12770">
    <property type="entry name" value="CHAT"/>
    <property type="match status" value="1"/>
</dbReference>
<proteinExistence type="predicted"/>
<dbReference type="RefSeq" id="WP_381226420.1">
    <property type="nucleotide sequence ID" value="NZ_JBHSIZ010000010.1"/>
</dbReference>
<gene>
    <name evidence="2" type="ORF">ACFPFX_10815</name>
</gene>
<dbReference type="Proteomes" id="UP001595834">
    <property type="component" value="Unassembled WGS sequence"/>
</dbReference>
<organism evidence="2 3">
    <name type="scientific">Streptomyces mauvecolor</name>
    <dbReference type="NCBI Taxonomy" id="58345"/>
    <lineage>
        <taxon>Bacteria</taxon>
        <taxon>Bacillati</taxon>
        <taxon>Actinomycetota</taxon>
        <taxon>Actinomycetes</taxon>
        <taxon>Kitasatosporales</taxon>
        <taxon>Streptomycetaceae</taxon>
        <taxon>Streptomyces</taxon>
    </lineage>
</organism>
<sequence>MVCDAAECALAVNQVPAALAFLECGRGVLIRDALNRRLDLDDLRRHSSDLADALARVNTDLDGYPADLPLGIPGEVFRRWTTDRRHRLLTTRQELVHRIRKSTPLKRFELPAELEELSPLAAEGPIVVVNLGAGRSDAVILVDGGPEVVRLPGLSLTETEDRVAAFHTAIQESSNRSADPEEQEEAEATVVATLAWLWSVLAEPVLDRLGLGPRPDGDTAADPWPRLWWSPTGLLNFLPLHAAGTFETGASALDRVVSSYTPTLRMLGESRRPRVPAATEPRLLVVALPRTPGMTALDGVSREVMTLAKRFGKLTPLIGPNATTENILRVLPRHPWVHIGCHALTNLAQPSESHLVAHDGRVSIRDLAGVRTEQGELAFLAACDTVRGAPGIPDEAIHLGAAFQLAGYRHVIGTLWEAADDVAARIVEDVYKAVPRDSPIASGIPIALHTAVCALRQRYPRVPSLWSGYAHFGP</sequence>
<comment type="caution">
    <text evidence="2">The sequence shown here is derived from an EMBL/GenBank/DDBJ whole genome shotgun (WGS) entry which is preliminary data.</text>
</comment>
<name>A0ABV9UMC3_9ACTN</name>
<dbReference type="InterPro" id="IPR024983">
    <property type="entry name" value="CHAT_dom"/>
</dbReference>
<keyword evidence="3" id="KW-1185">Reference proteome</keyword>